<feature type="region of interest" description="Disordered" evidence="1">
    <location>
        <begin position="48"/>
        <end position="67"/>
    </location>
</feature>
<dbReference type="GO" id="GO:0006355">
    <property type="term" value="P:regulation of DNA-templated transcription"/>
    <property type="evidence" value="ECO:0007669"/>
    <property type="project" value="InterPro"/>
</dbReference>
<evidence type="ECO:0000313" key="2">
    <source>
        <dbReference type="EMBL" id="KAI5319240.1"/>
    </source>
</evidence>
<dbReference type="PANTHER" id="PTHR44083:SF30">
    <property type="entry name" value="TOPLESS-LIKE PROTEIN"/>
    <property type="match status" value="1"/>
</dbReference>
<organism evidence="2 3">
    <name type="scientific">Prunus dulcis</name>
    <name type="common">Almond</name>
    <name type="synonym">Amygdalus dulcis</name>
    <dbReference type="NCBI Taxonomy" id="3755"/>
    <lineage>
        <taxon>Eukaryota</taxon>
        <taxon>Viridiplantae</taxon>
        <taxon>Streptophyta</taxon>
        <taxon>Embryophyta</taxon>
        <taxon>Tracheophyta</taxon>
        <taxon>Spermatophyta</taxon>
        <taxon>Magnoliopsida</taxon>
        <taxon>eudicotyledons</taxon>
        <taxon>Gunneridae</taxon>
        <taxon>Pentapetalae</taxon>
        <taxon>rosids</taxon>
        <taxon>fabids</taxon>
        <taxon>Rosales</taxon>
        <taxon>Rosaceae</taxon>
        <taxon>Amygdaloideae</taxon>
        <taxon>Amygdaleae</taxon>
        <taxon>Prunus</taxon>
    </lineage>
</organism>
<accession>A0AAD4YRZ9</accession>
<dbReference type="AlphaFoldDB" id="A0AAD4YRZ9"/>
<evidence type="ECO:0000256" key="1">
    <source>
        <dbReference type="SAM" id="MobiDB-lite"/>
    </source>
</evidence>
<name>A0AAD4YRZ9_PRUDU</name>
<sequence length="67" mass="7476">MTQQLEPQKAAYSFWISRLVYTNGGDAILVLASNGIHFLWKWPKDLNSGGVAPPKVHPNLWKPRSGS</sequence>
<keyword evidence="3" id="KW-1185">Reference proteome</keyword>
<dbReference type="InterPro" id="IPR027728">
    <property type="entry name" value="Topless_fam"/>
</dbReference>
<evidence type="ECO:0000313" key="3">
    <source>
        <dbReference type="Proteomes" id="UP001054821"/>
    </source>
</evidence>
<reference evidence="2 3" key="1">
    <citation type="journal article" date="2022" name="G3 (Bethesda)">
        <title>Whole-genome sequence and methylome profiling of the almond [Prunus dulcis (Mill.) D.A. Webb] cultivar 'Nonpareil'.</title>
        <authorList>
            <person name="D'Amico-Willman K.M."/>
            <person name="Ouma W.Z."/>
            <person name="Meulia T."/>
            <person name="Sideli G.M."/>
            <person name="Gradziel T.M."/>
            <person name="Fresnedo-Ramirez J."/>
        </authorList>
    </citation>
    <scope>NUCLEOTIDE SEQUENCE [LARGE SCALE GENOMIC DNA]</scope>
    <source>
        <strain evidence="2">Clone GOH B32 T37-40</strain>
    </source>
</reference>
<dbReference type="Proteomes" id="UP001054821">
    <property type="component" value="Chromosome 7"/>
</dbReference>
<comment type="caution">
    <text evidence="2">The sequence shown here is derived from an EMBL/GenBank/DDBJ whole genome shotgun (WGS) entry which is preliminary data.</text>
</comment>
<proteinExistence type="predicted"/>
<dbReference type="PANTHER" id="PTHR44083">
    <property type="entry name" value="TOPLESS-RELATED PROTEIN 1-RELATED"/>
    <property type="match status" value="1"/>
</dbReference>
<protein>
    <submittedName>
        <fullName evidence="2">Uncharacterized protein</fullName>
    </submittedName>
</protein>
<dbReference type="EMBL" id="JAJFAZ020000007">
    <property type="protein sequence ID" value="KAI5319240.1"/>
    <property type="molecule type" value="Genomic_DNA"/>
</dbReference>
<gene>
    <name evidence="2" type="ORF">L3X38_038948</name>
</gene>